<feature type="chain" id="PRO_5046425010" evidence="2">
    <location>
        <begin position="21"/>
        <end position="412"/>
    </location>
</feature>
<feature type="domain" description="Serpin" evidence="3">
    <location>
        <begin position="55"/>
        <end position="412"/>
    </location>
</feature>
<dbReference type="Gene3D" id="3.30.497.10">
    <property type="entry name" value="Antithrombin, subunit I, domain 2"/>
    <property type="match status" value="1"/>
</dbReference>
<dbReference type="InterPro" id="IPR023796">
    <property type="entry name" value="Serpin_dom"/>
</dbReference>
<dbReference type="Proteomes" id="UP000670527">
    <property type="component" value="Unassembled WGS sequence"/>
</dbReference>
<protein>
    <submittedName>
        <fullName evidence="4">Serpin family protein</fullName>
    </submittedName>
</protein>
<reference evidence="4 5" key="1">
    <citation type="submission" date="2021-03" db="EMBL/GenBank/DDBJ databases">
        <authorList>
            <person name="Kim M.K."/>
        </authorList>
    </citation>
    <scope>NUCLEOTIDE SEQUENCE [LARGE SCALE GENOMIC DNA]</scope>
    <source>
        <strain evidence="4 5">BT507</strain>
    </source>
</reference>
<sequence>MQKLFTKTKGLLLLSAALLAACQPDSDVSPDNTPNVRSLTAQESQTVGSANDFAFRSFAALRKSEGGENLFISPLSISAALTMTYNGADGTTKEAMRQTLGFAPTATNEEISQSYKSLFALLQGVDQKVSFAAANSLWHAQQYKLQAPFVQLNQTYFDAKVQGVNFAESSTKNTINDWVESKTNGRIKDLIKQTTSDDALYLVNALYFKGTWTYTFDKKQTQKAPFYLEDGSTISRDFMALTKGRYLHAADADMQLIDLPYGNRQYSLTLLQPTATHTLADLTATLSSAKLAACLSRADTMSLPLHLPKFKLEYEANLKEVLTQLGMGEAFDRGANFSKMLEERRDLSIDKVLHKTFVEVDEEGTEAAAATAVGMVTTTAGPPAELWINRPFIFIIREKSTNAILFIGQLMR</sequence>
<dbReference type="InterPro" id="IPR042185">
    <property type="entry name" value="Serpin_sf_2"/>
</dbReference>
<evidence type="ECO:0000313" key="5">
    <source>
        <dbReference type="Proteomes" id="UP000670527"/>
    </source>
</evidence>
<dbReference type="EMBL" id="JAGETX010000001">
    <property type="protein sequence ID" value="MBO3269773.1"/>
    <property type="molecule type" value="Genomic_DNA"/>
</dbReference>
<dbReference type="Pfam" id="PF00079">
    <property type="entry name" value="Serpin"/>
    <property type="match status" value="1"/>
</dbReference>
<dbReference type="SUPFAM" id="SSF56574">
    <property type="entry name" value="Serpins"/>
    <property type="match status" value="1"/>
</dbReference>
<gene>
    <name evidence="4" type="ORF">J4D97_03850</name>
</gene>
<dbReference type="PANTHER" id="PTHR11461">
    <property type="entry name" value="SERINE PROTEASE INHIBITOR, SERPIN"/>
    <property type="match status" value="1"/>
</dbReference>
<dbReference type="RefSeq" id="WP_208306416.1">
    <property type="nucleotide sequence ID" value="NZ_JAGETX010000001.1"/>
</dbReference>
<evidence type="ECO:0000259" key="3">
    <source>
        <dbReference type="SMART" id="SM00093"/>
    </source>
</evidence>
<evidence type="ECO:0000313" key="4">
    <source>
        <dbReference type="EMBL" id="MBO3269773.1"/>
    </source>
</evidence>
<dbReference type="InterPro" id="IPR042178">
    <property type="entry name" value="Serpin_sf_1"/>
</dbReference>
<dbReference type="InterPro" id="IPR023795">
    <property type="entry name" value="Serpin_CS"/>
</dbReference>
<proteinExistence type="inferred from homology"/>
<feature type="signal peptide" evidence="2">
    <location>
        <begin position="1"/>
        <end position="20"/>
    </location>
</feature>
<keyword evidence="5" id="KW-1185">Reference proteome</keyword>
<dbReference type="InterPro" id="IPR000215">
    <property type="entry name" value="Serpin_fam"/>
</dbReference>
<evidence type="ECO:0000256" key="1">
    <source>
        <dbReference type="RuleBase" id="RU000411"/>
    </source>
</evidence>
<evidence type="ECO:0000256" key="2">
    <source>
        <dbReference type="SAM" id="SignalP"/>
    </source>
</evidence>
<dbReference type="CDD" id="cd19588">
    <property type="entry name" value="serpin_miropin-like"/>
    <property type="match status" value="1"/>
</dbReference>
<dbReference type="PROSITE" id="PS00284">
    <property type="entry name" value="SERPIN"/>
    <property type="match status" value="1"/>
</dbReference>
<dbReference type="InterPro" id="IPR036186">
    <property type="entry name" value="Serpin_sf"/>
</dbReference>
<organism evidence="4 5">
    <name type="scientific">Hymenobacter defluvii</name>
    <dbReference type="NCBI Taxonomy" id="2054411"/>
    <lineage>
        <taxon>Bacteria</taxon>
        <taxon>Pseudomonadati</taxon>
        <taxon>Bacteroidota</taxon>
        <taxon>Cytophagia</taxon>
        <taxon>Cytophagales</taxon>
        <taxon>Hymenobacteraceae</taxon>
        <taxon>Hymenobacter</taxon>
    </lineage>
</organism>
<keyword evidence="2" id="KW-0732">Signal</keyword>
<dbReference type="SMART" id="SM00093">
    <property type="entry name" value="SERPIN"/>
    <property type="match status" value="1"/>
</dbReference>
<comment type="caution">
    <text evidence="4">The sequence shown here is derived from an EMBL/GenBank/DDBJ whole genome shotgun (WGS) entry which is preliminary data.</text>
</comment>
<accession>A0ABS3T995</accession>
<name>A0ABS3T995_9BACT</name>
<dbReference type="PANTHER" id="PTHR11461:SF211">
    <property type="entry name" value="GH10112P-RELATED"/>
    <property type="match status" value="1"/>
</dbReference>
<comment type="similarity">
    <text evidence="1">Belongs to the serpin family.</text>
</comment>
<dbReference type="Gene3D" id="2.30.39.10">
    <property type="entry name" value="Alpha-1-antitrypsin, domain 1"/>
    <property type="match status" value="1"/>
</dbReference>
<dbReference type="PROSITE" id="PS51257">
    <property type="entry name" value="PROKAR_LIPOPROTEIN"/>
    <property type="match status" value="1"/>
</dbReference>